<dbReference type="EC" id="3.5.2.6" evidence="3 6"/>
<dbReference type="Gene3D" id="3.40.710.10">
    <property type="entry name" value="DD-peptidase/beta-lactamase superfamily"/>
    <property type="match status" value="1"/>
</dbReference>
<evidence type="ECO:0000256" key="4">
    <source>
        <dbReference type="ARBA" id="ARBA00022801"/>
    </source>
</evidence>
<evidence type="ECO:0000256" key="6">
    <source>
        <dbReference type="RuleBase" id="RU361140"/>
    </source>
</evidence>
<comment type="catalytic activity">
    <reaction evidence="1 6">
        <text>a beta-lactam + H2O = a substituted beta-amino acid</text>
        <dbReference type="Rhea" id="RHEA:20401"/>
        <dbReference type="ChEBI" id="CHEBI:15377"/>
        <dbReference type="ChEBI" id="CHEBI:35627"/>
        <dbReference type="ChEBI" id="CHEBI:140347"/>
        <dbReference type="EC" id="3.5.2.6"/>
    </reaction>
</comment>
<reference evidence="9" key="1">
    <citation type="submission" date="2020-02" db="EMBL/GenBank/DDBJ databases">
        <authorList>
            <person name="Meier V. D."/>
        </authorList>
    </citation>
    <scope>NUCLEOTIDE SEQUENCE</scope>
    <source>
        <strain evidence="9">AVDCRST_MAG91</strain>
    </source>
</reference>
<dbReference type="GO" id="GO:0008800">
    <property type="term" value="F:beta-lactamase activity"/>
    <property type="evidence" value="ECO:0007669"/>
    <property type="project" value="UniProtKB-UniRule"/>
</dbReference>
<evidence type="ECO:0000256" key="1">
    <source>
        <dbReference type="ARBA" id="ARBA00001526"/>
    </source>
</evidence>
<dbReference type="PRINTS" id="PR00118">
    <property type="entry name" value="BLACTAMASEA"/>
</dbReference>
<proteinExistence type="inferred from homology"/>
<dbReference type="PROSITE" id="PS00146">
    <property type="entry name" value="BETA_LACTAMASE_A"/>
    <property type="match status" value="1"/>
</dbReference>
<feature type="domain" description="Beta-lactamase class A catalytic" evidence="8">
    <location>
        <begin position="54"/>
        <end position="264"/>
    </location>
</feature>
<evidence type="ECO:0000256" key="5">
    <source>
        <dbReference type="ARBA" id="ARBA00023251"/>
    </source>
</evidence>
<dbReference type="Pfam" id="PF13354">
    <property type="entry name" value="Beta-lactamase2"/>
    <property type="match status" value="1"/>
</dbReference>
<gene>
    <name evidence="9" type="ORF">AVDCRST_MAG91-2453</name>
</gene>
<dbReference type="GO" id="GO:0030655">
    <property type="term" value="P:beta-lactam antibiotic catabolic process"/>
    <property type="evidence" value="ECO:0007669"/>
    <property type="project" value="InterPro"/>
</dbReference>
<dbReference type="AlphaFoldDB" id="A0A6J4TJU8"/>
<dbReference type="InterPro" id="IPR012338">
    <property type="entry name" value="Beta-lactam/transpept-like"/>
</dbReference>
<evidence type="ECO:0000259" key="8">
    <source>
        <dbReference type="Pfam" id="PF13354"/>
    </source>
</evidence>
<dbReference type="SUPFAM" id="SSF56601">
    <property type="entry name" value="beta-lactamase/transpeptidase-like"/>
    <property type="match status" value="1"/>
</dbReference>
<evidence type="ECO:0000313" key="9">
    <source>
        <dbReference type="EMBL" id="CAA9525235.1"/>
    </source>
</evidence>
<dbReference type="EMBL" id="CADCVX010000443">
    <property type="protein sequence ID" value="CAA9525235.1"/>
    <property type="molecule type" value="Genomic_DNA"/>
</dbReference>
<organism evidence="9">
    <name type="scientific">uncultured Sphingomonadaceae bacterium</name>
    <dbReference type="NCBI Taxonomy" id="169976"/>
    <lineage>
        <taxon>Bacteria</taxon>
        <taxon>Pseudomonadati</taxon>
        <taxon>Pseudomonadota</taxon>
        <taxon>Alphaproteobacteria</taxon>
        <taxon>Sphingomonadales</taxon>
        <taxon>Sphingomonadaceae</taxon>
        <taxon>environmental samples</taxon>
    </lineage>
</organism>
<dbReference type="NCBIfam" id="NF033103">
    <property type="entry name" value="bla_class_A"/>
    <property type="match status" value="1"/>
</dbReference>
<feature type="chain" id="PRO_5026826880" description="Beta-lactamase" evidence="7">
    <location>
        <begin position="27"/>
        <end position="303"/>
    </location>
</feature>
<dbReference type="InterPro" id="IPR045155">
    <property type="entry name" value="Beta-lactam_cat"/>
</dbReference>
<sequence>MVMRTVVCRGVLAALLCLATVSTNSAAVAGDAKLGDTLTATVARIEARTGGRLGVRVTDLATDQTWSHRGGERFPIASTFKAYSCGHLLSLVDKGQADLGKRVRVMAGDVLSYAPVTKNRVGGDMTLAELCEATTSMSDNTAANLILRDTGGPEAFTRFMRSIGDETTRLDRYEPDLNVVGPGEVRDTTSPDAAAASLRSLILGDTLSDRSREQLKTWLVNNQVGGPLLRASLPKEWRIADRTGSGEYGSRGVVAVIWPEGNPVPTRGPVVAAVYLTGTTLSLEERNTVIAEVGAAMARDLQR</sequence>
<feature type="signal peptide" evidence="7">
    <location>
        <begin position="1"/>
        <end position="26"/>
    </location>
</feature>
<evidence type="ECO:0000256" key="2">
    <source>
        <dbReference type="ARBA" id="ARBA00009009"/>
    </source>
</evidence>
<dbReference type="GO" id="GO:0046677">
    <property type="term" value="P:response to antibiotic"/>
    <property type="evidence" value="ECO:0007669"/>
    <property type="project" value="UniProtKB-UniRule"/>
</dbReference>
<evidence type="ECO:0000256" key="3">
    <source>
        <dbReference type="ARBA" id="ARBA00012865"/>
    </source>
</evidence>
<protein>
    <recommendedName>
        <fullName evidence="3 6">Beta-lactamase</fullName>
        <ecNumber evidence="3 6">3.5.2.6</ecNumber>
    </recommendedName>
</protein>
<dbReference type="InterPro" id="IPR023650">
    <property type="entry name" value="Beta-lactam_class-A_AS"/>
</dbReference>
<dbReference type="InterPro" id="IPR000871">
    <property type="entry name" value="Beta-lactam_class-A"/>
</dbReference>
<keyword evidence="5 6" id="KW-0046">Antibiotic resistance</keyword>
<keyword evidence="4 6" id="KW-0378">Hydrolase</keyword>
<name>A0A6J4TJU8_9SPHN</name>
<evidence type="ECO:0000256" key="7">
    <source>
        <dbReference type="SAM" id="SignalP"/>
    </source>
</evidence>
<dbReference type="PANTHER" id="PTHR35333">
    <property type="entry name" value="BETA-LACTAMASE"/>
    <property type="match status" value="1"/>
</dbReference>
<comment type="similarity">
    <text evidence="2 6">Belongs to the class-A beta-lactamase family.</text>
</comment>
<dbReference type="PANTHER" id="PTHR35333:SF3">
    <property type="entry name" value="BETA-LACTAMASE-TYPE TRANSPEPTIDASE FOLD CONTAINING PROTEIN"/>
    <property type="match status" value="1"/>
</dbReference>
<keyword evidence="7" id="KW-0732">Signal</keyword>
<accession>A0A6J4TJU8</accession>